<dbReference type="SUPFAM" id="SSF56925">
    <property type="entry name" value="OMPA-like"/>
    <property type="match status" value="1"/>
</dbReference>
<dbReference type="InterPro" id="IPR018550">
    <property type="entry name" value="Lipid-A_deacylase-rel"/>
</dbReference>
<dbReference type="Gene3D" id="2.40.160.20">
    <property type="match status" value="1"/>
</dbReference>
<accession>A0A1G7J5C1</accession>
<protein>
    <submittedName>
        <fullName evidence="2">Lipid A 3-O-deacylase (PagL)</fullName>
    </submittedName>
</protein>
<proteinExistence type="predicted"/>
<dbReference type="AlphaFoldDB" id="A0A1G7J5C1"/>
<keyword evidence="1" id="KW-0732">Signal</keyword>
<dbReference type="RefSeq" id="WP_083344738.1">
    <property type="nucleotide sequence ID" value="NZ_LT629690.1"/>
</dbReference>
<dbReference type="OrthoDB" id="117207at2"/>
<name>A0A1G7J5C1_9BACT</name>
<sequence length="242" mass="26296">MSQVKRLVLAAVAGLFPLAALGQMTANESPVGAAAKHTPWEMGVLFQGGKGVTDERDDFQFFMAGGHLGKVLTPEYGSGLFKGNFEYAVEVFPYWQSNTPTFQRYSCTGTPNVNVFNCVGPYTVGGTFHGASITPIILRWNFTHGHRIMPWAQAAGGVLWTNHKYPAYGQGEVNLQNMGPNSDASVWNFTPQGGVGLHYFLQPNRSLDFGANAVHISSASLGDRNPGVNASVQFSIGYTWWK</sequence>
<keyword evidence="3" id="KW-1185">Reference proteome</keyword>
<dbReference type="Proteomes" id="UP000182427">
    <property type="component" value="Chromosome I"/>
</dbReference>
<reference evidence="2 3" key="1">
    <citation type="submission" date="2016-10" db="EMBL/GenBank/DDBJ databases">
        <authorList>
            <person name="de Groot N.N."/>
        </authorList>
    </citation>
    <scope>NUCLEOTIDE SEQUENCE [LARGE SCALE GENOMIC DNA]</scope>
    <source>
        <strain evidence="2 3">GAS232</strain>
    </source>
</reference>
<dbReference type="Pfam" id="PF09411">
    <property type="entry name" value="PagL"/>
    <property type="match status" value="1"/>
</dbReference>
<dbReference type="InterPro" id="IPR011250">
    <property type="entry name" value="OMP/PagP_B-barrel"/>
</dbReference>
<evidence type="ECO:0000313" key="2">
    <source>
        <dbReference type="EMBL" id="SDF20058.1"/>
    </source>
</evidence>
<evidence type="ECO:0000256" key="1">
    <source>
        <dbReference type="SAM" id="SignalP"/>
    </source>
</evidence>
<gene>
    <name evidence="2" type="ORF">SAMN05444167_1694</name>
</gene>
<feature type="signal peptide" evidence="1">
    <location>
        <begin position="1"/>
        <end position="22"/>
    </location>
</feature>
<dbReference type="EMBL" id="LT629690">
    <property type="protein sequence ID" value="SDF20058.1"/>
    <property type="molecule type" value="Genomic_DNA"/>
</dbReference>
<organism evidence="2 3">
    <name type="scientific">Terriglobus roseus</name>
    <dbReference type="NCBI Taxonomy" id="392734"/>
    <lineage>
        <taxon>Bacteria</taxon>
        <taxon>Pseudomonadati</taxon>
        <taxon>Acidobacteriota</taxon>
        <taxon>Terriglobia</taxon>
        <taxon>Terriglobales</taxon>
        <taxon>Acidobacteriaceae</taxon>
        <taxon>Terriglobus</taxon>
    </lineage>
</organism>
<evidence type="ECO:0000313" key="3">
    <source>
        <dbReference type="Proteomes" id="UP000182427"/>
    </source>
</evidence>
<feature type="chain" id="PRO_5009241532" evidence="1">
    <location>
        <begin position="23"/>
        <end position="242"/>
    </location>
</feature>